<accession>A0A6J5LCJ9</accession>
<evidence type="ECO:0000313" key="1">
    <source>
        <dbReference type="EMBL" id="CAB4131073.1"/>
    </source>
</evidence>
<dbReference type="SUPFAM" id="SSF47240">
    <property type="entry name" value="Ferritin-like"/>
    <property type="match status" value="1"/>
</dbReference>
<dbReference type="InterPro" id="IPR012347">
    <property type="entry name" value="Ferritin-like"/>
</dbReference>
<dbReference type="EMBL" id="LR796293">
    <property type="protein sequence ID" value="CAB4135064.1"/>
    <property type="molecule type" value="Genomic_DNA"/>
</dbReference>
<dbReference type="EMBL" id="LR796243">
    <property type="protein sequence ID" value="CAB4131073.1"/>
    <property type="molecule type" value="Genomic_DNA"/>
</dbReference>
<gene>
    <name evidence="1" type="ORF">UFOVP121_57</name>
    <name evidence="2" type="ORF">UFOVP277_62</name>
</gene>
<dbReference type="Pfam" id="PF19174">
    <property type="entry name" value="DUF5856"/>
    <property type="match status" value="1"/>
</dbReference>
<proteinExistence type="predicted"/>
<sequence length="129" mass="14285">MAEKYDPKVAAEFIMRMFHARTAAHVLHLKATGPGSFAEHKALNEFYDEIVDLADGIAEMIQGEYLEILPLSTIPGYQTPPNSLALVTGLSKWISANRQDVCSSSECQNLIDGVLELCHSTAYKLKFLK</sequence>
<protein>
    <recommendedName>
        <fullName evidence="3">Dps DNA-binding ferritin-like protein (Oxidative damage protectant)</fullName>
    </recommendedName>
</protein>
<evidence type="ECO:0008006" key="3">
    <source>
        <dbReference type="Google" id="ProtNLM"/>
    </source>
</evidence>
<organism evidence="1">
    <name type="scientific">uncultured Caudovirales phage</name>
    <dbReference type="NCBI Taxonomy" id="2100421"/>
    <lineage>
        <taxon>Viruses</taxon>
        <taxon>Duplodnaviria</taxon>
        <taxon>Heunggongvirae</taxon>
        <taxon>Uroviricota</taxon>
        <taxon>Caudoviricetes</taxon>
        <taxon>Peduoviridae</taxon>
        <taxon>Maltschvirus</taxon>
        <taxon>Maltschvirus maltsch</taxon>
    </lineage>
</organism>
<dbReference type="InterPro" id="IPR043876">
    <property type="entry name" value="DUF5856"/>
</dbReference>
<name>A0A6J5LCJ9_9CAUD</name>
<dbReference type="InterPro" id="IPR009078">
    <property type="entry name" value="Ferritin-like_SF"/>
</dbReference>
<evidence type="ECO:0000313" key="2">
    <source>
        <dbReference type="EMBL" id="CAB4135064.1"/>
    </source>
</evidence>
<dbReference type="Gene3D" id="1.20.1260.10">
    <property type="match status" value="1"/>
</dbReference>
<reference evidence="1" key="1">
    <citation type="submission" date="2020-04" db="EMBL/GenBank/DDBJ databases">
        <authorList>
            <person name="Chiriac C."/>
            <person name="Salcher M."/>
            <person name="Ghai R."/>
            <person name="Kavagutti S V."/>
        </authorList>
    </citation>
    <scope>NUCLEOTIDE SEQUENCE</scope>
</reference>